<dbReference type="GO" id="GO:0019478">
    <property type="term" value="P:D-amino acid catabolic process"/>
    <property type="evidence" value="ECO:0007669"/>
    <property type="project" value="TreeGrafter"/>
</dbReference>
<keyword evidence="5" id="KW-0560">Oxidoreductase</keyword>
<comment type="caution">
    <text evidence="7">The sequence shown here is derived from an EMBL/GenBank/DDBJ whole genome shotgun (WGS) entry which is preliminary data.</text>
</comment>
<dbReference type="GO" id="GO:0071949">
    <property type="term" value="F:FAD binding"/>
    <property type="evidence" value="ECO:0007669"/>
    <property type="project" value="InterPro"/>
</dbReference>
<gene>
    <name evidence="7" type="ORF">OC842_001777</name>
</gene>
<evidence type="ECO:0000313" key="8">
    <source>
        <dbReference type="Proteomes" id="UP001176521"/>
    </source>
</evidence>
<proteinExistence type="inferred from homology"/>
<accession>A0AAN6GEY2</accession>
<evidence type="ECO:0000256" key="5">
    <source>
        <dbReference type="ARBA" id="ARBA00023002"/>
    </source>
</evidence>
<dbReference type="Gene3D" id="3.30.9.10">
    <property type="entry name" value="D-Amino Acid Oxidase, subunit A, domain 2"/>
    <property type="match status" value="1"/>
</dbReference>
<dbReference type="PANTHER" id="PTHR11530:SF11">
    <property type="entry name" value="D-ASPARTATE OXIDASE"/>
    <property type="match status" value="1"/>
</dbReference>
<dbReference type="AlphaFoldDB" id="A0AAN6GEY2"/>
<dbReference type="GO" id="GO:0003884">
    <property type="term" value="F:D-amino-acid oxidase activity"/>
    <property type="evidence" value="ECO:0007669"/>
    <property type="project" value="InterPro"/>
</dbReference>
<protein>
    <recommendedName>
        <fullName evidence="6">FAD dependent oxidoreductase domain-containing protein</fullName>
    </recommendedName>
</protein>
<dbReference type="Gene3D" id="3.40.50.720">
    <property type="entry name" value="NAD(P)-binding Rossmann-like Domain"/>
    <property type="match status" value="1"/>
</dbReference>
<evidence type="ECO:0000256" key="1">
    <source>
        <dbReference type="ARBA" id="ARBA00001974"/>
    </source>
</evidence>
<dbReference type="InterPro" id="IPR006076">
    <property type="entry name" value="FAD-dep_OxRdtase"/>
</dbReference>
<evidence type="ECO:0000256" key="3">
    <source>
        <dbReference type="ARBA" id="ARBA00022630"/>
    </source>
</evidence>
<keyword evidence="3" id="KW-0285">Flavoprotein</keyword>
<dbReference type="SUPFAM" id="SSF51905">
    <property type="entry name" value="FAD/NAD(P)-binding domain"/>
    <property type="match status" value="1"/>
</dbReference>
<dbReference type="InterPro" id="IPR036188">
    <property type="entry name" value="FAD/NAD-bd_sf"/>
</dbReference>
<comment type="cofactor">
    <cofactor evidence="1">
        <name>FAD</name>
        <dbReference type="ChEBI" id="CHEBI:57692"/>
    </cofactor>
</comment>
<keyword evidence="8" id="KW-1185">Reference proteome</keyword>
<dbReference type="EMBL" id="JAPDMQ010000067">
    <property type="protein sequence ID" value="KAK0537008.1"/>
    <property type="molecule type" value="Genomic_DNA"/>
</dbReference>
<sequence length="372" mass="40746">MESKTVLILGGGVIGLSTGIVLLEDAQKRGETLKVVLAAEHLPRTVPRQLSTEESQTGLQRDLKAYPASYASVWAGAHHVTDTAAPFMGGVVKQTYERMVELEKEFASAQPSYSPAPLFWVEQVEHFSEETKPGEPLPWEGLFDYYPDFRVLEKTPHSAHSCAFRTLDIDTRTYLPFLLARFLERGGQALHVSRFTSIASALSAPEVRTALGPASLRPDAIVVATGHSLPKDDEPTEAEREEARKDYTLRGQVLRIRAPWRSNVGVSRVNAEGFRDLYVLPFSDGTFVVGGTRVPDDVDPNPQEHVTDAILSRVLPIVPDLRTPDASPGSPLREQVDIFAVGVGLRPSRQGGPRIELDGSGLEGTPVVWCYG</sequence>
<name>A0AAN6GEY2_9BASI</name>
<dbReference type="Pfam" id="PF01266">
    <property type="entry name" value="DAO"/>
    <property type="match status" value="1"/>
</dbReference>
<dbReference type="PANTHER" id="PTHR11530">
    <property type="entry name" value="D-AMINO ACID OXIDASE"/>
    <property type="match status" value="1"/>
</dbReference>
<dbReference type="GO" id="GO:0005737">
    <property type="term" value="C:cytoplasm"/>
    <property type="evidence" value="ECO:0007669"/>
    <property type="project" value="TreeGrafter"/>
</dbReference>
<comment type="similarity">
    <text evidence="2">Belongs to the DAMOX/DASOX family.</text>
</comment>
<dbReference type="Proteomes" id="UP001176521">
    <property type="component" value="Unassembled WGS sequence"/>
</dbReference>
<evidence type="ECO:0000259" key="6">
    <source>
        <dbReference type="Pfam" id="PF01266"/>
    </source>
</evidence>
<evidence type="ECO:0000313" key="7">
    <source>
        <dbReference type="EMBL" id="KAK0537008.1"/>
    </source>
</evidence>
<feature type="domain" description="FAD dependent oxidoreductase" evidence="6">
    <location>
        <begin position="6"/>
        <end position="356"/>
    </location>
</feature>
<evidence type="ECO:0000256" key="2">
    <source>
        <dbReference type="ARBA" id="ARBA00006730"/>
    </source>
</evidence>
<keyword evidence="4" id="KW-0274">FAD</keyword>
<organism evidence="7 8">
    <name type="scientific">Tilletia horrida</name>
    <dbReference type="NCBI Taxonomy" id="155126"/>
    <lineage>
        <taxon>Eukaryota</taxon>
        <taxon>Fungi</taxon>
        <taxon>Dikarya</taxon>
        <taxon>Basidiomycota</taxon>
        <taxon>Ustilaginomycotina</taxon>
        <taxon>Exobasidiomycetes</taxon>
        <taxon>Tilletiales</taxon>
        <taxon>Tilletiaceae</taxon>
        <taxon>Tilletia</taxon>
    </lineage>
</organism>
<dbReference type="SUPFAM" id="SSF54373">
    <property type="entry name" value="FAD-linked reductases, C-terminal domain"/>
    <property type="match status" value="1"/>
</dbReference>
<evidence type="ECO:0000256" key="4">
    <source>
        <dbReference type="ARBA" id="ARBA00022827"/>
    </source>
</evidence>
<dbReference type="InterPro" id="IPR023209">
    <property type="entry name" value="DAO"/>
</dbReference>
<reference evidence="7" key="1">
    <citation type="journal article" date="2023" name="PhytoFront">
        <title>Draft Genome Resources of Seven Strains of Tilletia horrida, Causal Agent of Kernel Smut of Rice.</title>
        <authorList>
            <person name="Khanal S."/>
            <person name="Antony Babu S."/>
            <person name="Zhou X.G."/>
        </authorList>
    </citation>
    <scope>NUCLEOTIDE SEQUENCE</scope>
    <source>
        <strain evidence="7">TX3</strain>
    </source>
</reference>